<sequence>MTRDPEKRRTPAQIRAGNLRLGLILLSIVAVFFLGAVLKQWLFR</sequence>
<keyword evidence="1" id="KW-0472">Membrane</keyword>
<dbReference type="NCBIfam" id="NF038351">
    <property type="entry name" value="cyt_ox_assem_30"/>
    <property type="match status" value="1"/>
</dbReference>
<evidence type="ECO:0000313" key="2">
    <source>
        <dbReference type="EMBL" id="PTB21665.1"/>
    </source>
</evidence>
<evidence type="ECO:0000313" key="3">
    <source>
        <dbReference type="Proteomes" id="UP000240638"/>
    </source>
</evidence>
<dbReference type="EMBL" id="PYUC01000003">
    <property type="protein sequence ID" value="PTB21665.1"/>
    <property type="molecule type" value="Genomic_DNA"/>
</dbReference>
<accession>A0A2T3XYS6</accession>
<dbReference type="AlphaFoldDB" id="A0A2T3XYS6"/>
<dbReference type="InterPro" id="IPR047811">
    <property type="entry name" value="CytC_ox_assmbl_put"/>
</dbReference>
<reference evidence="2 3" key="1">
    <citation type="submission" date="2018-03" db="EMBL/GenBank/DDBJ databases">
        <title>Whole genome analyses suggest that Burkholderia sensu lato contains two further novel genera in the rhizoxinica-symbiotica group Mycetohabitans gen. nov., and Trinickia gen. nov.: implications for the evolution of diazotrophy and nodulation in the Burkholderiaceae.</title>
        <authorList>
            <person name="Estrada De Los Santos P."/>
            <person name="Palmer M."/>
            <person name="Chavez-Ramirez B."/>
            <person name="Steenkamp E.T."/>
            <person name="Hirsch A.M."/>
            <person name="Manyaka P."/>
            <person name="Maluk M."/>
            <person name="Lafos M."/>
            <person name="Crook M."/>
            <person name="Gross E."/>
            <person name="Simon M.F."/>
            <person name="Bueno Dos Reis Junior F."/>
            <person name="Poole P.S."/>
            <person name="Venter S.N."/>
            <person name="James E.K."/>
        </authorList>
    </citation>
    <scope>NUCLEOTIDE SEQUENCE [LARGE SCALE GENOMIC DNA]</scope>
    <source>
        <strain evidence="2 3">JPY-366</strain>
    </source>
</reference>
<protein>
    <submittedName>
        <fullName evidence="2">Cytochrome C oxidase assembly protein</fullName>
    </submittedName>
</protein>
<dbReference type="Proteomes" id="UP000240638">
    <property type="component" value="Unassembled WGS sequence"/>
</dbReference>
<name>A0A2T3XYS6_9BURK</name>
<feature type="transmembrane region" description="Helical" evidence="1">
    <location>
        <begin position="21"/>
        <end position="42"/>
    </location>
</feature>
<keyword evidence="1" id="KW-0812">Transmembrane</keyword>
<proteinExistence type="predicted"/>
<gene>
    <name evidence="2" type="ORF">C9I57_06445</name>
</gene>
<comment type="caution">
    <text evidence="2">The sequence shown here is derived from an EMBL/GenBank/DDBJ whole genome shotgun (WGS) entry which is preliminary data.</text>
</comment>
<organism evidence="2 3">
    <name type="scientific">Trinickia symbiotica</name>
    <dbReference type="NCBI Taxonomy" id="863227"/>
    <lineage>
        <taxon>Bacteria</taxon>
        <taxon>Pseudomonadati</taxon>
        <taxon>Pseudomonadota</taxon>
        <taxon>Betaproteobacteria</taxon>
        <taxon>Burkholderiales</taxon>
        <taxon>Burkholderiaceae</taxon>
        <taxon>Trinickia</taxon>
    </lineage>
</organism>
<evidence type="ECO:0000256" key="1">
    <source>
        <dbReference type="SAM" id="Phobius"/>
    </source>
</evidence>
<dbReference type="RefSeq" id="WP_107150159.1">
    <property type="nucleotide sequence ID" value="NZ_PYUC01000003.1"/>
</dbReference>
<keyword evidence="1" id="KW-1133">Transmembrane helix</keyword>